<dbReference type="GO" id="GO:0099158">
    <property type="term" value="P:regulation of recycling endosome localization within postsynapse"/>
    <property type="evidence" value="ECO:0007669"/>
    <property type="project" value="TreeGrafter"/>
</dbReference>
<keyword evidence="1" id="KW-0175">Coiled coil</keyword>
<accession>A0A087UUA9</accession>
<dbReference type="OMA" id="SINTEFC"/>
<reference evidence="3 4" key="1">
    <citation type="submission" date="2013-11" db="EMBL/GenBank/DDBJ databases">
        <title>Genome sequencing of Stegodyphus mimosarum.</title>
        <authorList>
            <person name="Bechsgaard J."/>
        </authorList>
    </citation>
    <scope>NUCLEOTIDE SEQUENCE [LARGE SCALE GENOMIC DNA]</scope>
</reference>
<name>A0A087UUA9_STEMI</name>
<keyword evidence="4" id="KW-1185">Reference proteome</keyword>
<dbReference type="GO" id="GO:0098837">
    <property type="term" value="C:postsynaptic recycling endosome"/>
    <property type="evidence" value="ECO:0007669"/>
    <property type="project" value="TreeGrafter"/>
</dbReference>
<feature type="compositionally biased region" description="Low complexity" evidence="2">
    <location>
        <begin position="579"/>
        <end position="588"/>
    </location>
</feature>
<feature type="non-terminal residue" evidence="3">
    <location>
        <position position="760"/>
    </location>
</feature>
<evidence type="ECO:0000256" key="1">
    <source>
        <dbReference type="SAM" id="Coils"/>
    </source>
</evidence>
<dbReference type="GO" id="GO:0098887">
    <property type="term" value="P:neurotransmitter receptor transport, endosome to postsynaptic membrane"/>
    <property type="evidence" value="ECO:0007669"/>
    <property type="project" value="TreeGrafter"/>
</dbReference>
<dbReference type="OrthoDB" id="5583482at2759"/>
<protein>
    <submittedName>
        <fullName evidence="3">GRIP1-associated protein 1</fullName>
    </submittedName>
</protein>
<evidence type="ECO:0000313" key="4">
    <source>
        <dbReference type="Proteomes" id="UP000054359"/>
    </source>
</evidence>
<dbReference type="AlphaFoldDB" id="A0A087UUA9"/>
<feature type="region of interest" description="Disordered" evidence="2">
    <location>
        <begin position="572"/>
        <end position="621"/>
    </location>
</feature>
<dbReference type="GO" id="GO:0098998">
    <property type="term" value="C:extrinsic component of postsynaptic early endosome membrane"/>
    <property type="evidence" value="ECO:0007669"/>
    <property type="project" value="TreeGrafter"/>
</dbReference>
<dbReference type="InterPro" id="IPR026204">
    <property type="entry name" value="GRIPAP1"/>
</dbReference>
<dbReference type="PANTHER" id="PTHR18978:SF1">
    <property type="entry name" value="GRIP1-ASSOCIATED PROTEIN 1"/>
    <property type="match status" value="1"/>
</dbReference>
<feature type="coiled-coil region" evidence="1">
    <location>
        <begin position="697"/>
        <end position="742"/>
    </location>
</feature>
<proteinExistence type="predicted"/>
<dbReference type="GO" id="GO:0099152">
    <property type="term" value="P:regulation of neurotransmitter receptor transport, endosome to postsynaptic membrane"/>
    <property type="evidence" value="ECO:0007669"/>
    <property type="project" value="TreeGrafter"/>
</dbReference>
<dbReference type="GO" id="GO:1905244">
    <property type="term" value="P:regulation of modification of synaptic structure"/>
    <property type="evidence" value="ECO:0007669"/>
    <property type="project" value="TreeGrafter"/>
</dbReference>
<sequence>MAASLSDEEFQRMQTQLLELRTKNYTLGEKNVKIQTELLQNNQLLEDLRKELAKCQKIISRSKNAREIDQLIQENEALQQKLQMQEDEFRLQNETLMHEISSLVASNDELKKEIELSKAQCISSSTFETHNDKIKLEAENAALRKLIASRENESQSTSCEDSLSDMNTKLDLQLETVLEENKILQNTINKLENDYREQLLKMQNENEKLYEKLKKKQESFFQLQDEKEQLYTESKKTIETLQKSKSVEIEQLKEQLQTMQSSLKSALQFNDKLASDEVNKDLDATVEITGDTATFECSLSETRSSLINIQNKMQQLNCQLQESESKIKTLEKSNEDLCLKIEELEKEKHALEEALLEKTNLAKERKNLMEDMNNHLLETTNKHSREIENLTRQLSEEQEALQKLFDKEKETKLKLIESRSEVQSLKDEIERLRTARCSSDDKVKDMEEKLNNKIAEYEEIICEKEKEYNNAIEILKHEFDSKLQDLNIQLEITRAERIEFEEKIKILQQEAKDSIDERKIQEKKGFAMVKDLKRQLQVERNRAEKLQERLQEVLNEQNRSVDEILQSSNVYDKQKGDTSSISSWSYVSGGTAERENKDSNMQSDTSSGGHESPNRASPTVLETETTNLLAKIAQLQQKNWTLEEKVNHLEMSNEALVDDVLKKTALIQFYCMEGRSDPHTSVVQDKLTIKRIVDFIKDRGDENLRETNRRMQRMLEETLTKNMHLQKDIETLSNEVSRLSKLVDPSIENGCQSAVFVNGV</sequence>
<evidence type="ECO:0000313" key="3">
    <source>
        <dbReference type="EMBL" id="KFM80948.1"/>
    </source>
</evidence>
<gene>
    <name evidence="3" type="ORF">X975_03100</name>
</gene>
<dbReference type="PANTHER" id="PTHR18978">
    <property type="entry name" value="GRIP-1 ASSOCIATED PROTEIN 1"/>
    <property type="match status" value="1"/>
</dbReference>
<dbReference type="EMBL" id="KK121646">
    <property type="protein sequence ID" value="KFM80948.1"/>
    <property type="molecule type" value="Genomic_DNA"/>
</dbReference>
<feature type="compositionally biased region" description="Polar residues" evidence="2">
    <location>
        <begin position="599"/>
        <end position="621"/>
    </location>
</feature>
<organism evidence="3 4">
    <name type="scientific">Stegodyphus mimosarum</name>
    <name type="common">African social velvet spider</name>
    <dbReference type="NCBI Taxonomy" id="407821"/>
    <lineage>
        <taxon>Eukaryota</taxon>
        <taxon>Metazoa</taxon>
        <taxon>Ecdysozoa</taxon>
        <taxon>Arthropoda</taxon>
        <taxon>Chelicerata</taxon>
        <taxon>Arachnida</taxon>
        <taxon>Araneae</taxon>
        <taxon>Araneomorphae</taxon>
        <taxon>Entelegynae</taxon>
        <taxon>Eresoidea</taxon>
        <taxon>Eresidae</taxon>
        <taxon>Stegodyphus</taxon>
    </lineage>
</organism>
<dbReference type="GO" id="GO:0098978">
    <property type="term" value="C:glutamatergic synapse"/>
    <property type="evidence" value="ECO:0007669"/>
    <property type="project" value="TreeGrafter"/>
</dbReference>
<feature type="coiled-coil region" evidence="1">
    <location>
        <begin position="299"/>
        <end position="563"/>
    </location>
</feature>
<feature type="coiled-coil region" evidence="1">
    <location>
        <begin position="31"/>
        <end position="269"/>
    </location>
</feature>
<evidence type="ECO:0000256" key="2">
    <source>
        <dbReference type="SAM" id="MobiDB-lite"/>
    </source>
</evidence>
<dbReference type="Proteomes" id="UP000054359">
    <property type="component" value="Unassembled WGS sequence"/>
</dbReference>
<dbReference type="STRING" id="407821.A0A087UUA9"/>